<evidence type="ECO:0000256" key="3">
    <source>
        <dbReference type="ARBA" id="ARBA00022829"/>
    </source>
</evidence>
<evidence type="ECO:0000256" key="1">
    <source>
        <dbReference type="ARBA" id="ARBA00013184"/>
    </source>
</evidence>
<evidence type="ECO:0000256" key="2">
    <source>
        <dbReference type="ARBA" id="ARBA00022679"/>
    </source>
</evidence>
<evidence type="ECO:0000313" key="13">
    <source>
        <dbReference type="Proteomes" id="UP000001861"/>
    </source>
</evidence>
<evidence type="ECO:0000313" key="12">
    <source>
        <dbReference type="EMBL" id="EAU91573.2"/>
    </source>
</evidence>
<dbReference type="KEGG" id="cci:CC1G_02062"/>
<dbReference type="PANTHER" id="PTHR14744:SF15">
    <property type="entry name" value="N-ALPHA-ACETYLTRANSFERASE 60"/>
    <property type="match status" value="1"/>
</dbReference>
<dbReference type="OrthoDB" id="47374at2759"/>
<dbReference type="InterPro" id="IPR000182">
    <property type="entry name" value="GNAT_dom"/>
</dbReference>
<dbReference type="PANTHER" id="PTHR14744">
    <property type="entry name" value="N-ALPHA-ACETYLTRANSFERASE 60"/>
    <property type="match status" value="1"/>
</dbReference>
<dbReference type="HOGENOM" id="CLU_091753_0_0_1"/>
<dbReference type="GeneID" id="6006868"/>
<dbReference type="EC" id="2.3.1.48" evidence="1"/>
<keyword evidence="13" id="KW-1185">Reference proteome</keyword>
<dbReference type="EMBL" id="AACS02000003">
    <property type="protein sequence ID" value="EAU91573.2"/>
    <property type="molecule type" value="Genomic_DNA"/>
</dbReference>
<dbReference type="Pfam" id="PF00583">
    <property type="entry name" value="Acetyltransf_1"/>
    <property type="match status" value="1"/>
</dbReference>
<protein>
    <recommendedName>
        <fullName evidence="8">N-alpha-acetyltransferase 60</fullName>
        <ecNumber evidence="7">2.3.1.259</ecNumber>
        <ecNumber evidence="1">2.3.1.48</ecNumber>
    </recommendedName>
</protein>
<dbReference type="Proteomes" id="UP000001861">
    <property type="component" value="Unassembled WGS sequence"/>
</dbReference>
<dbReference type="RefSeq" id="XP_001830426.2">
    <property type="nucleotide sequence ID" value="XM_001830374.2"/>
</dbReference>
<evidence type="ECO:0000256" key="7">
    <source>
        <dbReference type="ARBA" id="ARBA00026111"/>
    </source>
</evidence>
<organism evidence="12 13">
    <name type="scientific">Coprinopsis cinerea (strain Okayama-7 / 130 / ATCC MYA-4618 / FGSC 9003)</name>
    <name type="common">Inky cap fungus</name>
    <name type="synonym">Hormographiella aspergillata</name>
    <dbReference type="NCBI Taxonomy" id="240176"/>
    <lineage>
        <taxon>Eukaryota</taxon>
        <taxon>Fungi</taxon>
        <taxon>Dikarya</taxon>
        <taxon>Basidiomycota</taxon>
        <taxon>Agaricomycotina</taxon>
        <taxon>Agaricomycetes</taxon>
        <taxon>Agaricomycetidae</taxon>
        <taxon>Agaricales</taxon>
        <taxon>Agaricineae</taxon>
        <taxon>Psathyrellaceae</taxon>
        <taxon>Coprinopsis</taxon>
    </lineage>
</organism>
<accession>A8N6F9</accession>
<dbReference type="GO" id="GO:0000139">
    <property type="term" value="C:Golgi membrane"/>
    <property type="evidence" value="ECO:0007669"/>
    <property type="project" value="TreeGrafter"/>
</dbReference>
<dbReference type="Gene3D" id="3.40.630.30">
    <property type="match status" value="1"/>
</dbReference>
<name>A8N6F9_COPC7</name>
<dbReference type="InParanoid" id="A8N6F9"/>
<dbReference type="GO" id="GO:0004402">
    <property type="term" value="F:histone acetyltransferase activity"/>
    <property type="evidence" value="ECO:0007669"/>
    <property type="project" value="TreeGrafter"/>
</dbReference>
<reference evidence="12 13" key="1">
    <citation type="journal article" date="2010" name="Proc. Natl. Acad. Sci. U.S.A.">
        <title>Insights into evolution of multicellular fungi from the assembled chromosomes of the mushroom Coprinopsis cinerea (Coprinus cinereus).</title>
        <authorList>
            <person name="Stajich J.E."/>
            <person name="Wilke S.K."/>
            <person name="Ahren D."/>
            <person name="Au C.H."/>
            <person name="Birren B.W."/>
            <person name="Borodovsky M."/>
            <person name="Burns C."/>
            <person name="Canback B."/>
            <person name="Casselton L.A."/>
            <person name="Cheng C.K."/>
            <person name="Deng J."/>
            <person name="Dietrich F.S."/>
            <person name="Fargo D.C."/>
            <person name="Farman M.L."/>
            <person name="Gathman A.C."/>
            <person name="Goldberg J."/>
            <person name="Guigo R."/>
            <person name="Hoegger P.J."/>
            <person name="Hooker J.B."/>
            <person name="Huggins A."/>
            <person name="James T.Y."/>
            <person name="Kamada T."/>
            <person name="Kilaru S."/>
            <person name="Kodira C."/>
            <person name="Kues U."/>
            <person name="Kupfer D."/>
            <person name="Kwan H.S."/>
            <person name="Lomsadze A."/>
            <person name="Li W."/>
            <person name="Lilly W.W."/>
            <person name="Ma L.J."/>
            <person name="Mackey A.J."/>
            <person name="Manning G."/>
            <person name="Martin F."/>
            <person name="Muraguchi H."/>
            <person name="Natvig D.O."/>
            <person name="Palmerini H."/>
            <person name="Ramesh M.A."/>
            <person name="Rehmeyer C.J."/>
            <person name="Roe B.A."/>
            <person name="Shenoy N."/>
            <person name="Stanke M."/>
            <person name="Ter-Hovhannisyan V."/>
            <person name="Tunlid A."/>
            <person name="Velagapudi R."/>
            <person name="Vision T.J."/>
            <person name="Zeng Q."/>
            <person name="Zolan M.E."/>
            <person name="Pukkila P.J."/>
        </authorList>
    </citation>
    <scope>NUCLEOTIDE SEQUENCE [LARGE SCALE GENOMIC DNA]</scope>
    <source>
        <strain evidence="13">Okayama-7 / 130 / ATCC MYA-4618 / FGSC 9003</strain>
    </source>
</reference>
<dbReference type="STRING" id="240176.A8N6F9"/>
<evidence type="ECO:0000256" key="6">
    <source>
        <dbReference type="ARBA" id="ARBA00025774"/>
    </source>
</evidence>
<feature type="domain" description="N-acetyltransferase" evidence="11">
    <location>
        <begin position="8"/>
        <end position="222"/>
    </location>
</feature>
<dbReference type="eggNOG" id="ENOG502T21Q">
    <property type="taxonomic scope" value="Eukaryota"/>
</dbReference>
<comment type="caution">
    <text evidence="12">The sequence shown here is derived from an EMBL/GenBank/DDBJ whole genome shotgun (WGS) entry which is preliminary data.</text>
</comment>
<keyword evidence="3" id="KW-0159">Chromosome partition</keyword>
<evidence type="ECO:0000256" key="8">
    <source>
        <dbReference type="ARBA" id="ARBA00026144"/>
    </source>
</evidence>
<dbReference type="VEuPathDB" id="FungiDB:CC1G_02062"/>
<comment type="catalytic activity">
    <reaction evidence="10">
        <text>N-terminal L-methionyl-[transmembrane protein] + acetyl-CoA = N-terminal N(alpha)-acetyl-L-methionyl-[transmembrane protein] + CoA + H(+)</text>
        <dbReference type="Rhea" id="RHEA:50604"/>
        <dbReference type="Rhea" id="RHEA-COMP:12745"/>
        <dbReference type="Rhea" id="RHEA-COMP:12746"/>
        <dbReference type="ChEBI" id="CHEBI:15378"/>
        <dbReference type="ChEBI" id="CHEBI:57287"/>
        <dbReference type="ChEBI" id="CHEBI:57288"/>
        <dbReference type="ChEBI" id="CHEBI:64731"/>
        <dbReference type="ChEBI" id="CHEBI:133414"/>
        <dbReference type="EC" id="2.3.1.259"/>
    </reaction>
</comment>
<comment type="catalytic activity">
    <reaction evidence="9">
        <text>L-lysyl-[protein] + acetyl-CoA = N(6)-acetyl-L-lysyl-[protein] + CoA + H(+)</text>
        <dbReference type="Rhea" id="RHEA:45948"/>
        <dbReference type="Rhea" id="RHEA-COMP:9752"/>
        <dbReference type="Rhea" id="RHEA-COMP:10731"/>
        <dbReference type="ChEBI" id="CHEBI:15378"/>
        <dbReference type="ChEBI" id="CHEBI:29969"/>
        <dbReference type="ChEBI" id="CHEBI:57287"/>
        <dbReference type="ChEBI" id="CHEBI:57288"/>
        <dbReference type="ChEBI" id="CHEBI:61930"/>
        <dbReference type="EC" id="2.3.1.48"/>
    </reaction>
</comment>
<evidence type="ECO:0000256" key="4">
    <source>
        <dbReference type="ARBA" id="ARBA00022853"/>
    </source>
</evidence>
<keyword evidence="2" id="KW-0808">Transferase</keyword>
<gene>
    <name evidence="12" type="ORF">CC1G_02062</name>
</gene>
<dbReference type="PROSITE" id="PS51186">
    <property type="entry name" value="GNAT"/>
    <property type="match status" value="1"/>
</dbReference>
<dbReference type="GO" id="GO:0120518">
    <property type="term" value="F:protein N-terminal-methionine acetyltransferase activity"/>
    <property type="evidence" value="ECO:0007669"/>
    <property type="project" value="UniProtKB-EC"/>
</dbReference>
<dbReference type="SUPFAM" id="SSF55729">
    <property type="entry name" value="Acyl-CoA N-acyltransferases (Nat)"/>
    <property type="match status" value="1"/>
</dbReference>
<comment type="similarity">
    <text evidence="6">Belongs to the acetyltransferase family. NAA60 subfamily.</text>
</comment>
<proteinExistence type="inferred from homology"/>
<dbReference type="InterPro" id="IPR016181">
    <property type="entry name" value="Acyl_CoA_acyltransferase"/>
</dbReference>
<dbReference type="EC" id="2.3.1.259" evidence="7"/>
<sequence length="265" mass="28997">MQSLLDNLVVRPMTSADVKHVRQLHSKLLPLVTYPSSFFLQLLIMPGRHCLVAVDRAQPTIPIGFVSALVHNDRTEREELDYLVDQYLGRQSAATSSNDPSARKPRLEILTLGIEPDYQNCGLARKLVQEMVRRVQASLPKFGSALATGLAPPSPISPVTPATPEETRGAYFNFNKSDASQIITYANVATSNIPAINFYEKLGMYVVPGVRLDNVYRGQSQASRLLSNANMIRNTSESDGSSSGFTSRKIGMGNSRDAFVVAGLL</sequence>
<evidence type="ECO:0000256" key="9">
    <source>
        <dbReference type="ARBA" id="ARBA00048017"/>
    </source>
</evidence>
<dbReference type="GO" id="GO:0007059">
    <property type="term" value="P:chromosome segregation"/>
    <property type="evidence" value="ECO:0007669"/>
    <property type="project" value="UniProtKB-KW"/>
</dbReference>
<dbReference type="InterPro" id="IPR045141">
    <property type="entry name" value="NAA60-like"/>
</dbReference>
<evidence type="ECO:0000256" key="5">
    <source>
        <dbReference type="ARBA" id="ARBA00023315"/>
    </source>
</evidence>
<dbReference type="CDD" id="cd04301">
    <property type="entry name" value="NAT_SF"/>
    <property type="match status" value="1"/>
</dbReference>
<evidence type="ECO:0000256" key="10">
    <source>
        <dbReference type="ARBA" id="ARBA00048848"/>
    </source>
</evidence>
<keyword evidence="5" id="KW-0012">Acyltransferase</keyword>
<dbReference type="OMA" id="PRTLANH"/>
<dbReference type="AlphaFoldDB" id="A8N6F9"/>
<evidence type="ECO:0000259" key="11">
    <source>
        <dbReference type="PROSITE" id="PS51186"/>
    </source>
</evidence>
<keyword evidence="4" id="KW-0156">Chromatin regulator</keyword>